<protein>
    <submittedName>
        <fullName evidence="1">Uncharacterized protein</fullName>
    </submittedName>
</protein>
<reference evidence="2" key="1">
    <citation type="submission" date="2016-06" db="EMBL/GenBank/DDBJ databases">
        <authorList>
            <person name="Varghese N."/>
        </authorList>
    </citation>
    <scope>NUCLEOTIDE SEQUENCE [LARGE SCALE GENOMIC DNA]</scope>
    <source>
        <strain evidence="2">DSM 43171</strain>
    </source>
</reference>
<dbReference type="EMBL" id="FMDN01000003">
    <property type="protein sequence ID" value="SCG43337.1"/>
    <property type="molecule type" value="Genomic_DNA"/>
</dbReference>
<accession>A0A1C5HBS9</accession>
<dbReference type="RefSeq" id="WP_139131451.1">
    <property type="nucleotide sequence ID" value="NZ_FMDN01000003.1"/>
</dbReference>
<evidence type="ECO:0000313" key="2">
    <source>
        <dbReference type="Proteomes" id="UP000199408"/>
    </source>
</evidence>
<sequence>MGGTGIADLSPDRWIHRRTLGGVAASIHVLAVAFLTSGPEATGADLVRRLARTVYDYVTP</sequence>
<keyword evidence="2" id="KW-1185">Reference proteome</keyword>
<dbReference type="AlphaFoldDB" id="A0A1C5HBS9"/>
<evidence type="ECO:0000313" key="1">
    <source>
        <dbReference type="EMBL" id="SCG43337.1"/>
    </source>
</evidence>
<proteinExistence type="predicted"/>
<organism evidence="1 2">
    <name type="scientific">Micromonospora halophytica</name>
    <dbReference type="NCBI Taxonomy" id="47864"/>
    <lineage>
        <taxon>Bacteria</taxon>
        <taxon>Bacillati</taxon>
        <taxon>Actinomycetota</taxon>
        <taxon>Actinomycetes</taxon>
        <taxon>Micromonosporales</taxon>
        <taxon>Micromonosporaceae</taxon>
        <taxon>Micromonospora</taxon>
    </lineage>
</organism>
<gene>
    <name evidence="1" type="ORF">GA0070560_103428</name>
</gene>
<dbReference type="Proteomes" id="UP000199408">
    <property type="component" value="Unassembled WGS sequence"/>
</dbReference>
<dbReference type="OrthoDB" id="33989at2"/>
<name>A0A1C5HBS9_9ACTN</name>